<organism evidence="1 2">
    <name type="scientific">Candidatus Limadaptatus stercorigallinarum</name>
    <dbReference type="NCBI Taxonomy" id="2840845"/>
    <lineage>
        <taxon>Bacteria</taxon>
        <taxon>Bacillati</taxon>
        <taxon>Bacillota</taxon>
        <taxon>Clostridia</taxon>
        <taxon>Eubacteriales</taxon>
        <taxon>Candidatus Limadaptatus</taxon>
    </lineage>
</organism>
<accession>A0A9D1HT57</accession>
<dbReference type="InterPro" id="IPR036412">
    <property type="entry name" value="HAD-like_sf"/>
</dbReference>
<dbReference type="GO" id="GO:0005829">
    <property type="term" value="C:cytosol"/>
    <property type="evidence" value="ECO:0007669"/>
    <property type="project" value="TreeGrafter"/>
</dbReference>
<dbReference type="AlphaFoldDB" id="A0A9D1HT57"/>
<gene>
    <name evidence="1" type="ORF">IAD51_04825</name>
</gene>
<dbReference type="InterPro" id="IPR050155">
    <property type="entry name" value="HAD-like_hydrolase_sf"/>
</dbReference>
<proteinExistence type="predicted"/>
<protein>
    <submittedName>
        <fullName evidence="1">HAD family hydrolase</fullName>
    </submittedName>
</protein>
<dbReference type="PANTHER" id="PTHR43434">
    <property type="entry name" value="PHOSPHOGLYCOLATE PHOSPHATASE"/>
    <property type="match status" value="1"/>
</dbReference>
<dbReference type="GO" id="GO:0004713">
    <property type="term" value="F:protein tyrosine kinase activity"/>
    <property type="evidence" value="ECO:0007669"/>
    <property type="project" value="TreeGrafter"/>
</dbReference>
<evidence type="ECO:0000313" key="1">
    <source>
        <dbReference type="EMBL" id="HIU21537.1"/>
    </source>
</evidence>
<dbReference type="InterPro" id="IPR041492">
    <property type="entry name" value="HAD_2"/>
</dbReference>
<keyword evidence="1" id="KW-0378">Hydrolase</keyword>
<dbReference type="FunFam" id="3.40.50.1000:FF:000022">
    <property type="entry name" value="Phosphoglycolate phosphatase"/>
    <property type="match status" value="1"/>
</dbReference>
<dbReference type="Gene3D" id="1.10.150.240">
    <property type="entry name" value="Putative phosphatase, domain 2"/>
    <property type="match status" value="1"/>
</dbReference>
<reference evidence="1" key="1">
    <citation type="submission" date="2020-10" db="EMBL/GenBank/DDBJ databases">
        <authorList>
            <person name="Gilroy R."/>
        </authorList>
    </citation>
    <scope>NUCLEOTIDE SEQUENCE</scope>
    <source>
        <strain evidence="1">1063</strain>
    </source>
</reference>
<dbReference type="Proteomes" id="UP000824088">
    <property type="component" value="Unassembled WGS sequence"/>
</dbReference>
<dbReference type="PANTHER" id="PTHR43434:SF20">
    <property type="entry name" value="5'-NUCLEOTIDASE"/>
    <property type="match status" value="1"/>
</dbReference>
<dbReference type="EMBL" id="DVMN01000088">
    <property type="protein sequence ID" value="HIU21537.1"/>
    <property type="molecule type" value="Genomic_DNA"/>
</dbReference>
<reference evidence="1" key="2">
    <citation type="journal article" date="2021" name="PeerJ">
        <title>Extensive microbial diversity within the chicken gut microbiome revealed by metagenomics and culture.</title>
        <authorList>
            <person name="Gilroy R."/>
            <person name="Ravi A."/>
            <person name="Getino M."/>
            <person name="Pursley I."/>
            <person name="Horton D.L."/>
            <person name="Alikhan N.F."/>
            <person name="Baker D."/>
            <person name="Gharbi K."/>
            <person name="Hall N."/>
            <person name="Watson M."/>
            <person name="Adriaenssens E.M."/>
            <person name="Foster-Nyarko E."/>
            <person name="Jarju S."/>
            <person name="Secka A."/>
            <person name="Antonio M."/>
            <person name="Oren A."/>
            <person name="Chaudhuri R.R."/>
            <person name="La Ragione R."/>
            <person name="Hildebrand F."/>
            <person name="Pallen M.J."/>
        </authorList>
    </citation>
    <scope>NUCLEOTIDE SEQUENCE</scope>
    <source>
        <strain evidence="1">1063</strain>
    </source>
</reference>
<name>A0A9D1HT57_9FIRM</name>
<dbReference type="InterPro" id="IPR023214">
    <property type="entry name" value="HAD_sf"/>
</dbReference>
<dbReference type="Gene3D" id="3.40.50.1000">
    <property type="entry name" value="HAD superfamily/HAD-like"/>
    <property type="match status" value="1"/>
</dbReference>
<sequence length="216" mass="23572">MNATFQALLFDLDGTLTDPFEGITNSIVYALGKFGIAVKDKRPLAAFIGPPLVQSFSDYCGFSPDDALKAVDYYREYFAEKGIFENAVYDGVLPMLETLKAHRYRLYIATSKPEVFAKRIAAHFGMAELFDGIAGATLDTTRNEKADVIAYALRTYAVAANSALMIGDRRHDILGAKANGLRSMGVLYGYGSEEELRNAGADMIATSPQTIAELLL</sequence>
<dbReference type="GO" id="GO:0016787">
    <property type="term" value="F:hydrolase activity"/>
    <property type="evidence" value="ECO:0007669"/>
    <property type="project" value="UniProtKB-KW"/>
</dbReference>
<dbReference type="CDD" id="cd04302">
    <property type="entry name" value="HAD_5NT"/>
    <property type="match status" value="1"/>
</dbReference>
<comment type="caution">
    <text evidence="1">The sequence shown here is derived from an EMBL/GenBank/DDBJ whole genome shotgun (WGS) entry which is preliminary data.</text>
</comment>
<dbReference type="InterPro" id="IPR023198">
    <property type="entry name" value="PGP-like_dom2"/>
</dbReference>
<evidence type="ECO:0000313" key="2">
    <source>
        <dbReference type="Proteomes" id="UP000824088"/>
    </source>
</evidence>
<dbReference type="SUPFAM" id="SSF56784">
    <property type="entry name" value="HAD-like"/>
    <property type="match status" value="1"/>
</dbReference>
<dbReference type="Pfam" id="PF13419">
    <property type="entry name" value="HAD_2"/>
    <property type="match status" value="1"/>
</dbReference>